<sequence>MSTQSPHPPTPKGSRNNNNNNNNNNNRRTSKKNTTPQAPKAALLNTPPSSPPRNMSPSGVATDTPNNVHSKKKPPRSGKKPNTNRASPAPNIGNRHVNTPQQKDSAAYAGPTFHASPAPSALPIPSFFSKSLPESDLAPTLEADSDTAEMEPDMETTPSKPRTRPQPMGAEPQGTPLDFLFKAAVQARNPNTVASPEPSNHVCSPQTDSKALHNSNATPGGMFAFEMDNSEHARASPIGPSFATPYQDRMNAYRSASTPSQPEFSQEQRQAKTAELKHLLLNPRPQKPPSSMGSAPDSPGNYGSHPNSNGGVPHYATPARSTSGPPGPRPLAQGFSPNQQPMPNNVGRPLFPHSYNNRPTPVRNANSPLRREVPVANPYHHPGMSSPSRYANQYPAPIPMQPAGLVSPPPHYASAAYPTSTNSPTPSKPADTKKMEDDLRRILKLDAAPGIQSSFA</sequence>
<feature type="compositionally biased region" description="Low complexity" evidence="1">
    <location>
        <begin position="115"/>
        <end position="129"/>
    </location>
</feature>
<feature type="compositionally biased region" description="Basic and acidic residues" evidence="1">
    <location>
        <begin position="269"/>
        <end position="278"/>
    </location>
</feature>
<dbReference type="Proteomes" id="UP001146351">
    <property type="component" value="Unassembled WGS sequence"/>
</dbReference>
<dbReference type="EMBL" id="JAPQKO010000002">
    <property type="protein sequence ID" value="KAJ5179608.1"/>
    <property type="molecule type" value="Genomic_DNA"/>
</dbReference>
<feature type="region of interest" description="Disordered" evidence="1">
    <location>
        <begin position="191"/>
        <end position="456"/>
    </location>
</feature>
<evidence type="ECO:0000313" key="3">
    <source>
        <dbReference type="Proteomes" id="UP001146351"/>
    </source>
</evidence>
<name>A0A9W9II89_9EURO</name>
<feature type="compositionally biased region" description="Low complexity" evidence="1">
    <location>
        <begin position="15"/>
        <end position="27"/>
    </location>
</feature>
<evidence type="ECO:0000313" key="2">
    <source>
        <dbReference type="EMBL" id="KAJ5179608.1"/>
    </source>
</evidence>
<feature type="compositionally biased region" description="Acidic residues" evidence="1">
    <location>
        <begin position="143"/>
        <end position="154"/>
    </location>
</feature>
<accession>A0A9W9II89</accession>
<feature type="compositionally biased region" description="Low complexity" evidence="1">
    <location>
        <begin position="412"/>
        <end position="429"/>
    </location>
</feature>
<dbReference type="Pfam" id="PF15365">
    <property type="entry name" value="PNRC"/>
    <property type="match status" value="1"/>
</dbReference>
<feature type="compositionally biased region" description="Polar residues" evidence="1">
    <location>
        <begin position="191"/>
        <end position="218"/>
    </location>
</feature>
<gene>
    <name evidence="2" type="ORF">N7492_002818</name>
</gene>
<comment type="caution">
    <text evidence="2">The sequence shown here is derived from an EMBL/GenBank/DDBJ whole genome shotgun (WGS) entry which is preliminary data.</text>
</comment>
<feature type="compositionally biased region" description="Polar residues" evidence="1">
    <location>
        <begin position="354"/>
        <end position="367"/>
    </location>
</feature>
<keyword evidence="3" id="KW-1185">Reference proteome</keyword>
<dbReference type="OrthoDB" id="2142961at2759"/>
<feature type="compositionally biased region" description="Polar residues" evidence="1">
    <location>
        <begin position="254"/>
        <end position="268"/>
    </location>
</feature>
<proteinExistence type="predicted"/>
<feature type="compositionally biased region" description="Polar residues" evidence="1">
    <location>
        <begin position="59"/>
        <end position="68"/>
    </location>
</feature>
<feature type="region of interest" description="Disordered" evidence="1">
    <location>
        <begin position="1"/>
        <end position="176"/>
    </location>
</feature>
<organism evidence="2 3">
    <name type="scientific">Penicillium capsulatum</name>
    <dbReference type="NCBI Taxonomy" id="69766"/>
    <lineage>
        <taxon>Eukaryota</taxon>
        <taxon>Fungi</taxon>
        <taxon>Dikarya</taxon>
        <taxon>Ascomycota</taxon>
        <taxon>Pezizomycotina</taxon>
        <taxon>Eurotiomycetes</taxon>
        <taxon>Eurotiomycetidae</taxon>
        <taxon>Eurotiales</taxon>
        <taxon>Aspergillaceae</taxon>
        <taxon>Penicillium</taxon>
    </lineage>
</organism>
<reference evidence="2" key="1">
    <citation type="submission" date="2022-11" db="EMBL/GenBank/DDBJ databases">
        <authorList>
            <person name="Petersen C."/>
        </authorList>
    </citation>
    <scope>NUCLEOTIDE SEQUENCE</scope>
    <source>
        <strain evidence="2">IBT 21917</strain>
    </source>
</reference>
<dbReference type="InterPro" id="IPR028322">
    <property type="entry name" value="PNRC-like_rgn"/>
</dbReference>
<protein>
    <submittedName>
        <fullName evidence="2">Uncharacterized protein</fullName>
    </submittedName>
</protein>
<evidence type="ECO:0000256" key="1">
    <source>
        <dbReference type="SAM" id="MobiDB-lite"/>
    </source>
</evidence>
<dbReference type="AlphaFoldDB" id="A0A9W9II89"/>
<dbReference type="GO" id="GO:0016071">
    <property type="term" value="P:mRNA metabolic process"/>
    <property type="evidence" value="ECO:0007669"/>
    <property type="project" value="UniProtKB-ARBA"/>
</dbReference>
<reference evidence="2" key="2">
    <citation type="journal article" date="2023" name="IMA Fungus">
        <title>Comparative genomic study of the Penicillium genus elucidates a diverse pangenome and 15 lateral gene transfer events.</title>
        <authorList>
            <person name="Petersen C."/>
            <person name="Sorensen T."/>
            <person name="Nielsen M.R."/>
            <person name="Sondergaard T.E."/>
            <person name="Sorensen J.L."/>
            <person name="Fitzpatrick D.A."/>
            <person name="Frisvad J.C."/>
            <person name="Nielsen K.L."/>
        </authorList>
    </citation>
    <scope>NUCLEOTIDE SEQUENCE</scope>
    <source>
        <strain evidence="2">IBT 21917</strain>
    </source>
</reference>
<feature type="compositionally biased region" description="Basic residues" evidence="1">
    <location>
        <begin position="69"/>
        <end position="79"/>
    </location>
</feature>
<feature type="compositionally biased region" description="Basic and acidic residues" evidence="1">
    <location>
        <begin position="430"/>
        <end position="444"/>
    </location>
</feature>
<feature type="compositionally biased region" description="Pro residues" evidence="1">
    <location>
        <begin position="1"/>
        <end position="11"/>
    </location>
</feature>